<dbReference type="InterPro" id="IPR014729">
    <property type="entry name" value="Rossmann-like_a/b/a_fold"/>
</dbReference>
<gene>
    <name evidence="7" type="ORF">PROAA_1630002</name>
</gene>
<keyword evidence="7" id="KW-0436">Ligase</keyword>
<evidence type="ECO:0000313" key="7">
    <source>
        <dbReference type="EMBL" id="SBT05681.1"/>
    </source>
</evidence>
<reference evidence="7 8" key="1">
    <citation type="submission" date="2016-06" db="EMBL/GenBank/DDBJ databases">
        <authorList>
            <person name="Kjaerup R.B."/>
            <person name="Dalgaard T.S."/>
            <person name="Juul-Madsen H.R."/>
        </authorList>
    </citation>
    <scope>NUCLEOTIDE SEQUENCE [LARGE SCALE GENOMIC DNA]</scope>
    <source>
        <strain evidence="7">2</strain>
    </source>
</reference>
<evidence type="ECO:0000259" key="6">
    <source>
        <dbReference type="Pfam" id="PF00733"/>
    </source>
</evidence>
<evidence type="ECO:0000256" key="3">
    <source>
        <dbReference type="ARBA" id="ARBA00012737"/>
    </source>
</evidence>
<dbReference type="InterPro" id="IPR001962">
    <property type="entry name" value="Asn_synthase"/>
</dbReference>
<dbReference type="AlphaFoldDB" id="A0A1A8XLY0"/>
<proteinExistence type="inferred from homology"/>
<dbReference type="PIRSF" id="PIRSF001589">
    <property type="entry name" value="Asn_synthetase_glu-h"/>
    <property type="match status" value="1"/>
</dbReference>
<dbReference type="Pfam" id="PF00733">
    <property type="entry name" value="Asn_synthase"/>
    <property type="match status" value="1"/>
</dbReference>
<dbReference type="GO" id="GO:0005829">
    <property type="term" value="C:cytosol"/>
    <property type="evidence" value="ECO:0007669"/>
    <property type="project" value="TreeGrafter"/>
</dbReference>
<organism evidence="7 8">
    <name type="scientific">Candidatus Propionivibrio aalborgensis</name>
    <dbReference type="NCBI Taxonomy" id="1860101"/>
    <lineage>
        <taxon>Bacteria</taxon>
        <taxon>Pseudomonadati</taxon>
        <taxon>Pseudomonadota</taxon>
        <taxon>Betaproteobacteria</taxon>
        <taxon>Rhodocyclales</taxon>
        <taxon>Rhodocyclaceae</taxon>
        <taxon>Propionivibrio</taxon>
    </lineage>
</organism>
<dbReference type="InterPro" id="IPR006426">
    <property type="entry name" value="Asn_synth_AEB"/>
</dbReference>
<dbReference type="PANTHER" id="PTHR43284:SF1">
    <property type="entry name" value="ASPARAGINE SYNTHETASE"/>
    <property type="match status" value="1"/>
</dbReference>
<name>A0A1A8XLY0_9RHOO</name>
<dbReference type="GO" id="GO:0006529">
    <property type="term" value="P:asparagine biosynthetic process"/>
    <property type="evidence" value="ECO:0007669"/>
    <property type="project" value="InterPro"/>
</dbReference>
<protein>
    <recommendedName>
        <fullName evidence="3">asparagine synthase (glutamine-hydrolyzing)</fullName>
        <ecNumber evidence="3">6.3.5.4</ecNumber>
    </recommendedName>
</protein>
<dbReference type="SUPFAM" id="SSF52402">
    <property type="entry name" value="Adenine nucleotide alpha hydrolases-like"/>
    <property type="match status" value="1"/>
</dbReference>
<dbReference type="CDD" id="cd01991">
    <property type="entry name" value="Asn_synthase_B_C"/>
    <property type="match status" value="1"/>
</dbReference>
<dbReference type="InterPro" id="IPR051786">
    <property type="entry name" value="ASN_synthetase/amidase"/>
</dbReference>
<evidence type="ECO:0000256" key="5">
    <source>
        <dbReference type="PIRSR" id="PIRSR001589-3"/>
    </source>
</evidence>
<comment type="similarity">
    <text evidence="2">Belongs to the asparagine synthetase family.</text>
</comment>
<dbReference type="SUPFAM" id="SSF56235">
    <property type="entry name" value="N-terminal nucleophile aminohydrolases (Ntn hydrolases)"/>
    <property type="match status" value="1"/>
</dbReference>
<evidence type="ECO:0000256" key="4">
    <source>
        <dbReference type="ARBA" id="ARBA00048741"/>
    </source>
</evidence>
<comment type="catalytic activity">
    <reaction evidence="4">
        <text>L-aspartate + L-glutamine + ATP + H2O = L-asparagine + L-glutamate + AMP + diphosphate + H(+)</text>
        <dbReference type="Rhea" id="RHEA:12228"/>
        <dbReference type="ChEBI" id="CHEBI:15377"/>
        <dbReference type="ChEBI" id="CHEBI:15378"/>
        <dbReference type="ChEBI" id="CHEBI:29985"/>
        <dbReference type="ChEBI" id="CHEBI:29991"/>
        <dbReference type="ChEBI" id="CHEBI:30616"/>
        <dbReference type="ChEBI" id="CHEBI:33019"/>
        <dbReference type="ChEBI" id="CHEBI:58048"/>
        <dbReference type="ChEBI" id="CHEBI:58359"/>
        <dbReference type="ChEBI" id="CHEBI:456215"/>
        <dbReference type="EC" id="6.3.5.4"/>
    </reaction>
</comment>
<dbReference type="PANTHER" id="PTHR43284">
    <property type="entry name" value="ASPARAGINE SYNTHETASE (GLUTAMINE-HYDROLYZING)"/>
    <property type="match status" value="1"/>
</dbReference>
<evidence type="ECO:0000256" key="1">
    <source>
        <dbReference type="ARBA" id="ARBA00005187"/>
    </source>
</evidence>
<dbReference type="EMBL" id="FLQY01000072">
    <property type="protein sequence ID" value="SBT05681.1"/>
    <property type="molecule type" value="Genomic_DNA"/>
</dbReference>
<dbReference type="Proteomes" id="UP000199600">
    <property type="component" value="Unassembled WGS sequence"/>
</dbReference>
<comment type="pathway">
    <text evidence="1">Amino-acid biosynthesis; L-asparagine biosynthesis; L-asparagine from L-aspartate (L-Gln route): step 1/1.</text>
</comment>
<accession>A0A1A8XLY0</accession>
<evidence type="ECO:0000313" key="8">
    <source>
        <dbReference type="Proteomes" id="UP000199600"/>
    </source>
</evidence>
<feature type="domain" description="Asparagine synthetase" evidence="6">
    <location>
        <begin position="162"/>
        <end position="546"/>
    </location>
</feature>
<keyword evidence="8" id="KW-1185">Reference proteome</keyword>
<dbReference type="GO" id="GO:0004066">
    <property type="term" value="F:asparagine synthase (glutamine-hydrolyzing) activity"/>
    <property type="evidence" value="ECO:0007669"/>
    <property type="project" value="UniProtKB-EC"/>
</dbReference>
<feature type="site" description="Important for beta-aspartyl-AMP intermediate formation" evidence="5">
    <location>
        <position position="286"/>
    </location>
</feature>
<dbReference type="EC" id="6.3.5.4" evidence="3"/>
<dbReference type="Gene3D" id="3.40.50.620">
    <property type="entry name" value="HUPs"/>
    <property type="match status" value="1"/>
</dbReference>
<dbReference type="RefSeq" id="WP_186410245.1">
    <property type="nucleotide sequence ID" value="NZ_FLQY01000072.1"/>
</dbReference>
<dbReference type="InterPro" id="IPR029055">
    <property type="entry name" value="Ntn_hydrolases_N"/>
</dbReference>
<sequence>MNRIQVTTSGQLPIVEPIQEISSGNDNAGPWLASFARHGVNAPSTVRGEFSVAIEWPDGKTFCAVDRFAIRSLCYRVTGGRLEVAERADDLAGSDTELDPQALYDYLYFHMIPAPRTVFKGIYRLPAGHYALFENGQLTVAPWWRPHFVENQRAPVAELKSEFRQILRDSVTDQLDGQTTGCFLSGGTDSSTVAGLLREVTGQPAKAFSIGFEAAGYDEMEYARIAARHFGAEHHEYYVTPNDLVRSIPDVAASYDQPFGNSSVVPAYYCAKAAREAGVTRILAGDGGDELFGGNTRYAKQRVFNAYDNIPSALRRGILEPLLTATALPGKIPGIKKAVSYIEQARVPMPDRMQMYNLLGRLGLSEVLTSEFLSQLNPDDTLRQQRETYASGDGRALVNRMLWYDWKYTLADNDLPKVIGANKLADLPVGFPLLDNRLVDFSLRLDPELKLKGLTLRWFFKESLKDFLPREIITKKKHGFGLPFGVWAVEHPALRALAMDSLDSLRSRGIVRAEFLDRLIKEYLPQHPGYYGELVWILMMLAQWLQSRTALTPTVKK</sequence>
<evidence type="ECO:0000256" key="2">
    <source>
        <dbReference type="ARBA" id="ARBA00005752"/>
    </source>
</evidence>
<dbReference type="Gene3D" id="3.60.20.10">
    <property type="entry name" value="Glutamine Phosphoribosylpyrophosphate, subunit 1, domain 1"/>
    <property type="match status" value="1"/>
</dbReference>